<feature type="transmembrane region" description="Helical" evidence="6">
    <location>
        <begin position="118"/>
        <end position="149"/>
    </location>
</feature>
<feature type="compositionally biased region" description="Polar residues" evidence="5">
    <location>
        <begin position="13"/>
        <end position="30"/>
    </location>
</feature>
<keyword evidence="2 6" id="KW-0812">Transmembrane</keyword>
<dbReference type="InterPro" id="IPR019109">
    <property type="entry name" value="MamF_MmsF"/>
</dbReference>
<evidence type="ECO:0000256" key="4">
    <source>
        <dbReference type="ARBA" id="ARBA00023136"/>
    </source>
</evidence>
<evidence type="ECO:0000313" key="8">
    <source>
        <dbReference type="Proteomes" id="UP001501475"/>
    </source>
</evidence>
<organism evidence="7 8">
    <name type="scientific">Nostocoides vanveenii</name>
    <dbReference type="NCBI Taxonomy" id="330835"/>
    <lineage>
        <taxon>Bacteria</taxon>
        <taxon>Bacillati</taxon>
        <taxon>Actinomycetota</taxon>
        <taxon>Actinomycetes</taxon>
        <taxon>Micrococcales</taxon>
        <taxon>Intrasporangiaceae</taxon>
        <taxon>Nostocoides</taxon>
    </lineage>
</organism>
<evidence type="ECO:0000256" key="5">
    <source>
        <dbReference type="SAM" id="MobiDB-lite"/>
    </source>
</evidence>
<evidence type="ECO:0000256" key="2">
    <source>
        <dbReference type="ARBA" id="ARBA00022692"/>
    </source>
</evidence>
<dbReference type="Proteomes" id="UP001501475">
    <property type="component" value="Unassembled WGS sequence"/>
</dbReference>
<comment type="subcellular location">
    <subcellularLocation>
        <location evidence="1">Membrane</location>
        <topology evidence="1">Multi-pass membrane protein</topology>
    </subcellularLocation>
</comment>
<name>A0ABN2KK64_9MICO</name>
<accession>A0ABN2KK64</accession>
<evidence type="ECO:0000256" key="1">
    <source>
        <dbReference type="ARBA" id="ARBA00004141"/>
    </source>
</evidence>
<evidence type="ECO:0000313" key="7">
    <source>
        <dbReference type="EMBL" id="GAA1758347.1"/>
    </source>
</evidence>
<feature type="transmembrane region" description="Helical" evidence="6">
    <location>
        <begin position="74"/>
        <end position="98"/>
    </location>
</feature>
<comment type="caution">
    <text evidence="7">The sequence shown here is derived from an EMBL/GenBank/DDBJ whole genome shotgun (WGS) entry which is preliminary data.</text>
</comment>
<protein>
    <recommendedName>
        <fullName evidence="9">DUF4870 domain-containing protein</fullName>
    </recommendedName>
</protein>
<keyword evidence="3 6" id="KW-1133">Transmembrane helix</keyword>
<dbReference type="Pfam" id="PF09685">
    <property type="entry name" value="MamF_MmsF"/>
    <property type="match status" value="1"/>
</dbReference>
<keyword evidence="8" id="KW-1185">Reference proteome</keyword>
<gene>
    <name evidence="7" type="ORF">GCM10009810_17390</name>
</gene>
<proteinExistence type="predicted"/>
<feature type="region of interest" description="Disordered" evidence="5">
    <location>
        <begin position="1"/>
        <end position="40"/>
    </location>
</feature>
<dbReference type="RefSeq" id="WP_344064894.1">
    <property type="nucleotide sequence ID" value="NZ_BAAAPN010000044.1"/>
</dbReference>
<reference evidence="7 8" key="1">
    <citation type="journal article" date="2019" name="Int. J. Syst. Evol. Microbiol.">
        <title>The Global Catalogue of Microorganisms (GCM) 10K type strain sequencing project: providing services to taxonomists for standard genome sequencing and annotation.</title>
        <authorList>
            <consortium name="The Broad Institute Genomics Platform"/>
            <consortium name="The Broad Institute Genome Sequencing Center for Infectious Disease"/>
            <person name="Wu L."/>
            <person name="Ma J."/>
        </authorList>
    </citation>
    <scope>NUCLEOTIDE SEQUENCE [LARGE SCALE GENOMIC DNA]</scope>
    <source>
        <strain evidence="7 8">JCM 15591</strain>
    </source>
</reference>
<evidence type="ECO:0000256" key="6">
    <source>
        <dbReference type="SAM" id="Phobius"/>
    </source>
</evidence>
<keyword evidence="4 6" id="KW-0472">Membrane</keyword>
<evidence type="ECO:0008006" key="9">
    <source>
        <dbReference type="Google" id="ProtNLM"/>
    </source>
</evidence>
<sequence length="174" mass="18768">MTQNPQGDPVYPSYQSPTTDSPWGTQSPAGTTPPPMTYQAPAGQTAFERTVGSIGGTDPMTPAQERNWGMLAHLIPAALFVLSAGTLGFFASLGIYFMYKDRGPFVRQNAANSLNVQITAGIGLLISLPLMFLLIGFVTYPLICIWALIVHLIAASKASNGEWYNPPFAIKFIK</sequence>
<dbReference type="EMBL" id="BAAAPN010000044">
    <property type="protein sequence ID" value="GAA1758347.1"/>
    <property type="molecule type" value="Genomic_DNA"/>
</dbReference>
<evidence type="ECO:0000256" key="3">
    <source>
        <dbReference type="ARBA" id="ARBA00022989"/>
    </source>
</evidence>